<evidence type="ECO:0008006" key="3">
    <source>
        <dbReference type="Google" id="ProtNLM"/>
    </source>
</evidence>
<gene>
    <name evidence="1" type="ORF">UK23_06065</name>
</gene>
<accession>A0A0F0HA31</accession>
<evidence type="ECO:0000313" key="2">
    <source>
        <dbReference type="Proteomes" id="UP000033393"/>
    </source>
</evidence>
<keyword evidence="2" id="KW-1185">Reference proteome</keyword>
<dbReference type="AlphaFoldDB" id="A0A0F0HA31"/>
<dbReference type="EMBL" id="JYJG01000029">
    <property type="protein sequence ID" value="KJK51716.1"/>
    <property type="molecule type" value="Genomic_DNA"/>
</dbReference>
<dbReference type="Proteomes" id="UP000033393">
    <property type="component" value="Unassembled WGS sequence"/>
</dbReference>
<dbReference type="PATRIC" id="fig|68170.10.peg.6783"/>
<reference evidence="1 2" key="1">
    <citation type="submission" date="2015-02" db="EMBL/GenBank/DDBJ databases">
        <authorList>
            <person name="Ju K.-S."/>
            <person name="Doroghazi J.R."/>
            <person name="Metcalf W."/>
        </authorList>
    </citation>
    <scope>NUCLEOTIDE SEQUENCE [LARGE SCALE GENOMIC DNA]</scope>
    <source>
        <strain evidence="1 2">NRRL B-16140</strain>
    </source>
</reference>
<protein>
    <recommendedName>
        <fullName evidence="3">GIY-YIG domain-containing protein</fullName>
    </recommendedName>
</protein>
<comment type="caution">
    <text evidence="1">The sequence shown here is derived from an EMBL/GenBank/DDBJ whole genome shotgun (WGS) entry which is preliminary data.</text>
</comment>
<name>A0A0F0HA31_LENAE</name>
<sequence length="152" mass="16842">MNSLAEWSNWEPLANAIVLAPRLPGVYMARQGLTGPVIYVGMAGERAGRDGRRAPQGLRGRLAVYASGKGAVSGLGEAAFDRALADPAWIKLQLAQMNEHGPQRAKAWARAALEWAEIYIRWATVMDRLAARELERQTLATFDDQELWNRAR</sequence>
<evidence type="ECO:0000313" key="1">
    <source>
        <dbReference type="EMBL" id="KJK51716.1"/>
    </source>
</evidence>
<proteinExistence type="predicted"/>
<organism evidence="1 2">
    <name type="scientific">Lentzea aerocolonigenes</name>
    <name type="common">Lechevalieria aerocolonigenes</name>
    <name type="synonym">Saccharothrix aerocolonigenes</name>
    <dbReference type="NCBI Taxonomy" id="68170"/>
    <lineage>
        <taxon>Bacteria</taxon>
        <taxon>Bacillati</taxon>
        <taxon>Actinomycetota</taxon>
        <taxon>Actinomycetes</taxon>
        <taxon>Pseudonocardiales</taxon>
        <taxon>Pseudonocardiaceae</taxon>
        <taxon>Lentzea</taxon>
    </lineage>
</organism>